<keyword evidence="3" id="KW-1185">Reference proteome</keyword>
<feature type="compositionally biased region" description="Basic and acidic residues" evidence="1">
    <location>
        <begin position="358"/>
        <end position="367"/>
    </location>
</feature>
<accession>A0ABR1MFG3</accession>
<evidence type="ECO:0000256" key="1">
    <source>
        <dbReference type="SAM" id="MobiDB-lite"/>
    </source>
</evidence>
<feature type="compositionally biased region" description="Basic and acidic residues" evidence="1">
    <location>
        <begin position="481"/>
        <end position="493"/>
    </location>
</feature>
<sequence>MHRCRRWALVPFWTQVEATVAIMVACTPMLCPLFKRCAIAFGIIAPMTPTHSRPRSLIEAEEGRHRRTSGSLAGRSTQSHKKRIKISSISSKSLPLSSVHLKIHLPHPRPHLRLGQQSRPTRPGPPPHIFSSHQLPQNSLFQRLEPRSASTFPRPRPLAPRRDSLSDTMLPAGTKTFRSLSLFESPIQEFPDYSIFPFGIPQSAPDPTTTKAAVAPESVTAYDFAATTPVTGVLTPPVEVSDSTLESVPTQGDTASSRCPSAKFSNVVRSRIKTKSHHHLAEGEVGAGGEDDEKQLRGEWRDEMDRERTATNARARRVMGESGSNDAGGGMQWMDDWFGGLLGWRQSVSKSSSSNDSGEPRKTADARDDVSVNDYAILCDKRKVGLAGDPVSPFKLARRFSMTSAGNSGGSGLRSCNSKEKDGRRSKTFNGRLAPPTDELRPSSITATTTTTTGTTASSSSPSSDSTTKALSPSAPARKPAKQDQRHGKRADFNLDLGDTLHSSASAPQSPLSPPAQMRDTARLRRRSDNENNSKVAPGYFRDAHPRSFPFLGALNSPPLASPELDPISNTPVATARGLTWWGSAGSSGIMKTVGWSVRRGSEASSANIFMRHEDSTHTGGSDWERGAGGSGRGGSNAASAISPSGEDVDFIGGGGSAGGSHSSSRGNIGAVDNAAASPATAMASRWGLGWMTRDRTRRGGGLTDSLG</sequence>
<feature type="compositionally biased region" description="Basic and acidic residues" evidence="1">
    <location>
        <begin position="520"/>
        <end position="532"/>
    </location>
</feature>
<feature type="region of interest" description="Disordered" evidence="1">
    <location>
        <begin position="614"/>
        <end position="672"/>
    </location>
</feature>
<dbReference type="Proteomes" id="UP001365128">
    <property type="component" value="Unassembled WGS sequence"/>
</dbReference>
<gene>
    <name evidence="2" type="ORF">IWX46DRAFT_43935</name>
</gene>
<feature type="compositionally biased region" description="Polar residues" evidence="1">
    <location>
        <begin position="131"/>
        <end position="141"/>
    </location>
</feature>
<organism evidence="2 3">
    <name type="scientific">Phyllosticta citricarpa</name>
    <dbReference type="NCBI Taxonomy" id="55181"/>
    <lineage>
        <taxon>Eukaryota</taxon>
        <taxon>Fungi</taxon>
        <taxon>Dikarya</taxon>
        <taxon>Ascomycota</taxon>
        <taxon>Pezizomycotina</taxon>
        <taxon>Dothideomycetes</taxon>
        <taxon>Dothideomycetes incertae sedis</taxon>
        <taxon>Botryosphaeriales</taxon>
        <taxon>Phyllostictaceae</taxon>
        <taxon>Phyllosticta</taxon>
    </lineage>
</organism>
<feature type="region of interest" description="Disordered" evidence="1">
    <location>
        <begin position="348"/>
        <end position="367"/>
    </location>
</feature>
<proteinExistence type="predicted"/>
<feature type="region of interest" description="Disordered" evidence="1">
    <location>
        <begin position="107"/>
        <end position="169"/>
    </location>
</feature>
<feature type="region of interest" description="Disordered" evidence="1">
    <location>
        <begin position="403"/>
        <end position="542"/>
    </location>
</feature>
<reference evidence="2 3" key="1">
    <citation type="submission" date="2024-04" db="EMBL/GenBank/DDBJ databases">
        <title>Phyllosticta paracitricarpa is synonymous to the EU quarantine fungus P. citricarpa based on phylogenomic analyses.</title>
        <authorList>
            <consortium name="Lawrence Berkeley National Laboratory"/>
            <person name="Van Ingen-Buijs V.A."/>
            <person name="Van Westerhoven A.C."/>
            <person name="Haridas S."/>
            <person name="Skiadas P."/>
            <person name="Martin F."/>
            <person name="Groenewald J.Z."/>
            <person name="Crous P.W."/>
            <person name="Seidl M.F."/>
        </authorList>
    </citation>
    <scope>NUCLEOTIDE SEQUENCE [LARGE SCALE GENOMIC DNA]</scope>
    <source>
        <strain evidence="2 3">CBS 122670</strain>
    </source>
</reference>
<feature type="region of interest" description="Disordered" evidence="1">
    <location>
        <begin position="275"/>
        <end position="330"/>
    </location>
</feature>
<feature type="region of interest" description="Disordered" evidence="1">
    <location>
        <begin position="684"/>
        <end position="708"/>
    </location>
</feature>
<evidence type="ECO:0000313" key="3">
    <source>
        <dbReference type="Proteomes" id="UP001365128"/>
    </source>
</evidence>
<feature type="compositionally biased region" description="Basic and acidic residues" evidence="1">
    <location>
        <begin position="294"/>
        <end position="309"/>
    </location>
</feature>
<name>A0ABR1MFG3_9PEZI</name>
<feature type="compositionally biased region" description="Low complexity" evidence="1">
    <location>
        <begin position="348"/>
        <end position="357"/>
    </location>
</feature>
<evidence type="ECO:0000313" key="2">
    <source>
        <dbReference type="EMBL" id="KAK7548069.1"/>
    </source>
</evidence>
<dbReference type="EMBL" id="JBBPDW010000011">
    <property type="protein sequence ID" value="KAK7548069.1"/>
    <property type="molecule type" value="Genomic_DNA"/>
</dbReference>
<comment type="caution">
    <text evidence="2">The sequence shown here is derived from an EMBL/GenBank/DDBJ whole genome shotgun (WGS) entry which is preliminary data.</text>
</comment>
<feature type="region of interest" description="Disordered" evidence="1">
    <location>
        <begin position="54"/>
        <end position="85"/>
    </location>
</feature>
<feature type="compositionally biased region" description="Low complexity" evidence="1">
    <location>
        <begin position="443"/>
        <end position="472"/>
    </location>
</feature>
<protein>
    <submittedName>
        <fullName evidence="2">Uncharacterized protein</fullName>
    </submittedName>
</protein>